<evidence type="ECO:0000256" key="10">
    <source>
        <dbReference type="ARBA" id="ARBA00022989"/>
    </source>
</evidence>
<dbReference type="SUPFAM" id="SSF49503">
    <property type="entry name" value="Cupredoxins"/>
    <property type="match status" value="1"/>
</dbReference>
<proteinExistence type="inferred from homology"/>
<dbReference type="Proteomes" id="UP001500751">
    <property type="component" value="Unassembled WGS sequence"/>
</dbReference>
<dbReference type="EMBL" id="BAAAQN010000077">
    <property type="protein sequence ID" value="GAA2060042.1"/>
    <property type="molecule type" value="Genomic_DNA"/>
</dbReference>
<dbReference type="InterPro" id="IPR001505">
    <property type="entry name" value="Copper_CuA"/>
</dbReference>
<evidence type="ECO:0000256" key="15">
    <source>
        <dbReference type="ARBA" id="ARBA00047816"/>
    </source>
</evidence>
<dbReference type="InterPro" id="IPR002429">
    <property type="entry name" value="CcO_II-like_C"/>
</dbReference>
<evidence type="ECO:0000313" key="20">
    <source>
        <dbReference type="Proteomes" id="UP001500751"/>
    </source>
</evidence>
<feature type="transmembrane region" description="Helical" evidence="17">
    <location>
        <begin position="86"/>
        <end position="104"/>
    </location>
</feature>
<dbReference type="InterPro" id="IPR008972">
    <property type="entry name" value="Cupredoxin"/>
</dbReference>
<keyword evidence="7" id="KW-0479">Metal-binding</keyword>
<dbReference type="PANTHER" id="PTHR22888">
    <property type="entry name" value="CYTOCHROME C OXIDASE, SUBUNIT II"/>
    <property type="match status" value="1"/>
</dbReference>
<keyword evidence="12 17" id="KW-0472">Membrane</keyword>
<keyword evidence="6 17" id="KW-0812">Transmembrane</keyword>
<evidence type="ECO:0000256" key="1">
    <source>
        <dbReference type="ARBA" id="ARBA00004141"/>
    </source>
</evidence>
<feature type="transmembrane region" description="Helical" evidence="17">
    <location>
        <begin position="41"/>
        <end position="65"/>
    </location>
</feature>
<dbReference type="PROSITE" id="PS00078">
    <property type="entry name" value="COX2"/>
    <property type="match status" value="1"/>
</dbReference>
<comment type="caution">
    <text evidence="19">The sequence shown here is derived from an EMBL/GenBank/DDBJ whole genome shotgun (WGS) entry which is preliminary data.</text>
</comment>
<feature type="domain" description="Cytochrome oxidase subunit II copper A binding" evidence="18">
    <location>
        <begin position="116"/>
        <end position="245"/>
    </location>
</feature>
<reference evidence="19 20" key="1">
    <citation type="journal article" date="2019" name="Int. J. Syst. Evol. Microbiol.">
        <title>The Global Catalogue of Microorganisms (GCM) 10K type strain sequencing project: providing services to taxonomists for standard genome sequencing and annotation.</title>
        <authorList>
            <consortium name="The Broad Institute Genomics Platform"/>
            <consortium name="The Broad Institute Genome Sequencing Center for Infectious Disease"/>
            <person name="Wu L."/>
            <person name="Ma J."/>
        </authorList>
    </citation>
    <scope>NUCLEOTIDE SEQUENCE [LARGE SCALE GENOMIC DNA]</scope>
    <source>
        <strain evidence="19 20">JCM 16014</strain>
    </source>
</reference>
<evidence type="ECO:0000256" key="5">
    <source>
        <dbReference type="ARBA" id="ARBA00022660"/>
    </source>
</evidence>
<comment type="function">
    <text evidence="13">Subunits I and II form the functional core of the enzyme complex. Electrons originating in cytochrome c are transferred via heme a and Cu(A) to the binuclear center formed by heme a3 and Cu(B).</text>
</comment>
<sequence>MLAVAGLVAMTATGCNVDEAKRLGVPEPATKEAPIILHLWQGSWIAALAVGALVWGLILWSVVFYRRKRTGVEIPAQTRYNVPIEVLFTVVPFIMIAVLFFFTAKDESKLLQLHKNPDVKVNVVGRQWSWSWNYNYDAVTKQETPGQLAVYDAGTPAEIPVLWLPVNERVRFSLTSTDVIHSFWVPNFLFKLDVVPGRVNQFELTPTKEGEFIGRCAELCGVDHSRMLFKVKVVSAADYQAHLQELANKIDPVTGKGQTGQMPVGFNPNGVDLRPGPLTGIGNDSTGKEK</sequence>
<evidence type="ECO:0000256" key="4">
    <source>
        <dbReference type="ARBA" id="ARBA00022448"/>
    </source>
</evidence>
<accession>A0ABN2VGE5</accession>
<evidence type="ECO:0000256" key="6">
    <source>
        <dbReference type="ARBA" id="ARBA00022692"/>
    </source>
</evidence>
<dbReference type="CDD" id="cd13919">
    <property type="entry name" value="CuRO_HCO_II_like_5"/>
    <property type="match status" value="1"/>
</dbReference>
<dbReference type="PROSITE" id="PS50857">
    <property type="entry name" value="COX2_CUA"/>
    <property type="match status" value="1"/>
</dbReference>
<dbReference type="InterPro" id="IPR014222">
    <property type="entry name" value="Cyt_c_oxidase_su2"/>
</dbReference>
<keyword evidence="9" id="KW-0249">Electron transport</keyword>
<keyword evidence="8" id="KW-1278">Translocase</keyword>
<evidence type="ECO:0000313" key="19">
    <source>
        <dbReference type="EMBL" id="GAA2060042.1"/>
    </source>
</evidence>
<dbReference type="NCBIfam" id="TIGR02866">
    <property type="entry name" value="CoxB"/>
    <property type="match status" value="1"/>
</dbReference>
<evidence type="ECO:0000256" key="13">
    <source>
        <dbReference type="ARBA" id="ARBA00024688"/>
    </source>
</evidence>
<dbReference type="InterPro" id="IPR036257">
    <property type="entry name" value="Cyt_c_oxidase_su2_TM_sf"/>
</dbReference>
<evidence type="ECO:0000256" key="11">
    <source>
        <dbReference type="ARBA" id="ARBA00023008"/>
    </source>
</evidence>
<dbReference type="Gene3D" id="2.60.40.420">
    <property type="entry name" value="Cupredoxins - blue copper proteins"/>
    <property type="match status" value="1"/>
</dbReference>
<comment type="similarity">
    <text evidence="2">Belongs to the cytochrome c oxidase subunit 2 family.</text>
</comment>
<dbReference type="Pfam" id="PF00116">
    <property type="entry name" value="COX2"/>
    <property type="match status" value="1"/>
</dbReference>
<feature type="region of interest" description="Disordered" evidence="16">
    <location>
        <begin position="266"/>
        <end position="290"/>
    </location>
</feature>
<comment type="subcellular location">
    <subcellularLocation>
        <location evidence="1">Membrane</location>
        <topology evidence="1">Multi-pass membrane protein</topology>
    </subcellularLocation>
</comment>
<evidence type="ECO:0000259" key="18">
    <source>
        <dbReference type="PROSITE" id="PS50857"/>
    </source>
</evidence>
<dbReference type="PANTHER" id="PTHR22888:SF9">
    <property type="entry name" value="CYTOCHROME C OXIDASE SUBUNIT 2"/>
    <property type="match status" value="1"/>
</dbReference>
<keyword evidence="4" id="KW-0813">Transport</keyword>
<organism evidence="19 20">
    <name type="scientific">Catenulispora yoronensis</name>
    <dbReference type="NCBI Taxonomy" id="450799"/>
    <lineage>
        <taxon>Bacteria</taxon>
        <taxon>Bacillati</taxon>
        <taxon>Actinomycetota</taxon>
        <taxon>Actinomycetes</taxon>
        <taxon>Catenulisporales</taxon>
        <taxon>Catenulisporaceae</taxon>
        <taxon>Catenulispora</taxon>
    </lineage>
</organism>
<keyword evidence="11" id="KW-0186">Copper</keyword>
<dbReference type="SUPFAM" id="SSF81464">
    <property type="entry name" value="Cytochrome c oxidase subunit II-like, transmembrane region"/>
    <property type="match status" value="1"/>
</dbReference>
<dbReference type="Gene3D" id="1.10.287.90">
    <property type="match status" value="1"/>
</dbReference>
<protein>
    <recommendedName>
        <fullName evidence="3">cytochrome-c oxidase</fullName>
        <ecNumber evidence="3">7.1.1.9</ecNumber>
    </recommendedName>
    <alternativeName>
        <fullName evidence="14">Cytochrome aa3 subunit 2</fullName>
    </alternativeName>
</protein>
<gene>
    <name evidence="19" type="primary">coxB</name>
    <name evidence="19" type="ORF">GCM10009839_83260</name>
</gene>
<dbReference type="EC" id="7.1.1.9" evidence="3"/>
<keyword evidence="10 17" id="KW-1133">Transmembrane helix</keyword>
<evidence type="ECO:0000256" key="16">
    <source>
        <dbReference type="SAM" id="MobiDB-lite"/>
    </source>
</evidence>
<evidence type="ECO:0000256" key="17">
    <source>
        <dbReference type="SAM" id="Phobius"/>
    </source>
</evidence>
<keyword evidence="5" id="KW-0679">Respiratory chain</keyword>
<evidence type="ECO:0000256" key="3">
    <source>
        <dbReference type="ARBA" id="ARBA00012949"/>
    </source>
</evidence>
<evidence type="ECO:0000256" key="14">
    <source>
        <dbReference type="ARBA" id="ARBA00031399"/>
    </source>
</evidence>
<evidence type="ECO:0000256" key="12">
    <source>
        <dbReference type="ARBA" id="ARBA00023136"/>
    </source>
</evidence>
<evidence type="ECO:0000256" key="9">
    <source>
        <dbReference type="ARBA" id="ARBA00022982"/>
    </source>
</evidence>
<evidence type="ECO:0000256" key="7">
    <source>
        <dbReference type="ARBA" id="ARBA00022723"/>
    </source>
</evidence>
<evidence type="ECO:0000256" key="8">
    <source>
        <dbReference type="ARBA" id="ARBA00022967"/>
    </source>
</evidence>
<dbReference type="InterPro" id="IPR045187">
    <property type="entry name" value="CcO_II"/>
</dbReference>
<dbReference type="PRINTS" id="PR01166">
    <property type="entry name" value="CYCOXIDASEII"/>
</dbReference>
<evidence type="ECO:0000256" key="2">
    <source>
        <dbReference type="ARBA" id="ARBA00007866"/>
    </source>
</evidence>
<name>A0ABN2VGE5_9ACTN</name>
<comment type="catalytic activity">
    <reaction evidence="15">
        <text>4 Fe(II)-[cytochrome c] + O2 + 8 H(+)(in) = 4 Fe(III)-[cytochrome c] + 2 H2O + 4 H(+)(out)</text>
        <dbReference type="Rhea" id="RHEA:11436"/>
        <dbReference type="Rhea" id="RHEA-COMP:10350"/>
        <dbReference type="Rhea" id="RHEA-COMP:14399"/>
        <dbReference type="ChEBI" id="CHEBI:15377"/>
        <dbReference type="ChEBI" id="CHEBI:15378"/>
        <dbReference type="ChEBI" id="CHEBI:15379"/>
        <dbReference type="ChEBI" id="CHEBI:29033"/>
        <dbReference type="ChEBI" id="CHEBI:29034"/>
        <dbReference type="EC" id="7.1.1.9"/>
    </reaction>
</comment>
<keyword evidence="20" id="KW-1185">Reference proteome</keyword>